<gene>
    <name evidence="1" type="ORF">SL103_17945</name>
</gene>
<dbReference type="OrthoDB" id="226361at2"/>
<dbReference type="EMBL" id="CP017157">
    <property type="protein sequence ID" value="AOP47874.1"/>
    <property type="molecule type" value="Genomic_DNA"/>
</dbReference>
<dbReference type="AlphaFoldDB" id="A0A1D7VMA4"/>
<proteinExistence type="predicted"/>
<organism evidence="1 2">
    <name type="scientific">Streptomyces lydicus</name>
    <dbReference type="NCBI Taxonomy" id="47763"/>
    <lineage>
        <taxon>Bacteria</taxon>
        <taxon>Bacillati</taxon>
        <taxon>Actinomycetota</taxon>
        <taxon>Actinomycetes</taxon>
        <taxon>Kitasatosporales</taxon>
        <taxon>Streptomycetaceae</taxon>
        <taxon>Streptomyces</taxon>
    </lineage>
</organism>
<protein>
    <submittedName>
        <fullName evidence="1">Uncharacterized protein</fullName>
    </submittedName>
</protein>
<dbReference type="KEGG" id="slc:SL103_17945"/>
<evidence type="ECO:0000313" key="1">
    <source>
        <dbReference type="EMBL" id="AOP47874.1"/>
    </source>
</evidence>
<sequence length="381" mass="41700">MTTLSSYGPPGGLTDLSDFGRKAWDVFVSDNIDAAVKGPDPGEVLNDGPRSQFYNLTKTDTAADAQTATVSWTAFPRLLKINSTSDLQRWKKAEASRKVQDEYCEWSVTRTDGKITRATFTCEGPEYWDVLAKTSPETVLRLYRRHISPDVQEGDLFVNGAYDRFNKWNSTTTNGAMHLIQKNNTLAAEIELAAAATLRRVIDGTELTAEQELIKCSRYGQAERNSDPHIGGSVNALARQKADISLADPVGLYFDGLSTEGWETPDGSDPQSYWSYERGDAEHRVRAVYEVPANKGFTVGDITVNGRALQFGAQIADFITIKLVAVACRFGQSTTAPQTACRQDAPTELARPEEAFVASAFSAYGYLGTAPGQALRPTRNA</sequence>
<name>A0A1D7VMA4_9ACTN</name>
<evidence type="ECO:0000313" key="2">
    <source>
        <dbReference type="Proteomes" id="UP000094094"/>
    </source>
</evidence>
<dbReference type="RefSeq" id="WP_069570017.1">
    <property type="nucleotide sequence ID" value="NZ_CP017157.1"/>
</dbReference>
<keyword evidence="2" id="KW-1185">Reference proteome</keyword>
<dbReference type="Proteomes" id="UP000094094">
    <property type="component" value="Chromosome"/>
</dbReference>
<reference evidence="1 2" key="1">
    <citation type="submission" date="2016-09" db="EMBL/GenBank/DDBJ databases">
        <title>Complete genome sequencing of Streptomyces lydicus 103 and metabolic pathways analysis of antibiotic biosynthesis.</title>
        <authorList>
            <person name="Jia N."/>
            <person name="Ding M.-Z."/>
            <person name="Gao F."/>
            <person name="Yuan Y.-J."/>
        </authorList>
    </citation>
    <scope>NUCLEOTIDE SEQUENCE [LARGE SCALE GENOMIC DNA]</scope>
    <source>
        <strain evidence="1 2">103</strain>
    </source>
</reference>
<accession>A0A1D7VMA4</accession>